<dbReference type="EMBL" id="CABPRJ010000953">
    <property type="protein sequence ID" value="VVC32201.1"/>
    <property type="molecule type" value="Genomic_DNA"/>
</dbReference>
<sequence length="210" mass="21200">MAIGDDDSSSGVVVSGSGGVGVGDGDGVGGGSVGVCIGGGPGLFRSRSLPHLLGNDSGVGGSFSDGGCPDGGGGLHHLHGGAPLPGHCSSKSQPAGLSGLGDVRQLVTLKQHYYPEGGWGWVVAAVAVAAHLLAHGLHLAAGIFVQELVDKFGPGTVVPAGYVVTIIYYACARRFRIFDPVLNSLQCDPNPPQLTAHEIVSFENGRVEFH</sequence>
<evidence type="ECO:0000313" key="3">
    <source>
        <dbReference type="Proteomes" id="UP000325440"/>
    </source>
</evidence>
<proteinExistence type="predicted"/>
<organism evidence="2 3">
    <name type="scientific">Cinara cedri</name>
    <dbReference type="NCBI Taxonomy" id="506608"/>
    <lineage>
        <taxon>Eukaryota</taxon>
        <taxon>Metazoa</taxon>
        <taxon>Ecdysozoa</taxon>
        <taxon>Arthropoda</taxon>
        <taxon>Hexapoda</taxon>
        <taxon>Insecta</taxon>
        <taxon>Pterygota</taxon>
        <taxon>Neoptera</taxon>
        <taxon>Paraneoptera</taxon>
        <taxon>Hemiptera</taxon>
        <taxon>Sternorrhyncha</taxon>
        <taxon>Aphidomorpha</taxon>
        <taxon>Aphidoidea</taxon>
        <taxon>Aphididae</taxon>
        <taxon>Lachninae</taxon>
        <taxon>Cinara</taxon>
    </lineage>
</organism>
<dbReference type="OrthoDB" id="6499973at2759"/>
<evidence type="ECO:0000313" key="2">
    <source>
        <dbReference type="EMBL" id="VVC32201.1"/>
    </source>
</evidence>
<feature type="transmembrane region" description="Helical" evidence="1">
    <location>
        <begin position="152"/>
        <end position="171"/>
    </location>
</feature>
<accession>A0A5E4MS35</accession>
<gene>
    <name evidence="2" type="ORF">CINCED_3A011425</name>
</gene>
<keyword evidence="3" id="KW-1185">Reference proteome</keyword>
<keyword evidence="1" id="KW-0472">Membrane</keyword>
<evidence type="ECO:0000256" key="1">
    <source>
        <dbReference type="SAM" id="Phobius"/>
    </source>
</evidence>
<dbReference type="Proteomes" id="UP000325440">
    <property type="component" value="Unassembled WGS sequence"/>
</dbReference>
<feature type="transmembrane region" description="Helical" evidence="1">
    <location>
        <begin position="119"/>
        <end position="146"/>
    </location>
</feature>
<protein>
    <submittedName>
        <fullName evidence="2">Uncharacterized protein</fullName>
    </submittedName>
</protein>
<reference evidence="2 3" key="1">
    <citation type="submission" date="2019-08" db="EMBL/GenBank/DDBJ databases">
        <authorList>
            <person name="Alioto T."/>
            <person name="Alioto T."/>
            <person name="Gomez Garrido J."/>
        </authorList>
    </citation>
    <scope>NUCLEOTIDE SEQUENCE [LARGE SCALE GENOMIC DNA]</scope>
</reference>
<name>A0A5E4MS35_9HEMI</name>
<keyword evidence="1" id="KW-0812">Transmembrane</keyword>
<keyword evidence="1" id="KW-1133">Transmembrane helix</keyword>
<dbReference type="AlphaFoldDB" id="A0A5E4MS35"/>